<dbReference type="EMBL" id="NCVQ01000010">
    <property type="protein sequence ID" value="PWZ07303.1"/>
    <property type="molecule type" value="Genomic_DNA"/>
</dbReference>
<dbReference type="Proteomes" id="UP000251960">
    <property type="component" value="Chromosome 9"/>
</dbReference>
<name>A0A3L6DGV3_MAIZE</name>
<dbReference type="AlphaFoldDB" id="A0A3L6DGV3"/>
<protein>
    <submittedName>
        <fullName evidence="1">Uncharacterized protein</fullName>
    </submittedName>
</protein>
<evidence type="ECO:0000313" key="1">
    <source>
        <dbReference type="EMBL" id="PWZ07303.1"/>
    </source>
</evidence>
<comment type="caution">
    <text evidence="1">The sequence shown here is derived from an EMBL/GenBank/DDBJ whole genome shotgun (WGS) entry which is preliminary data.</text>
</comment>
<reference evidence="1" key="1">
    <citation type="journal article" date="2018" name="Nat. Genet.">
        <title>Extensive intraspecific gene order and gene structural variations between Mo17 and other maize genomes.</title>
        <authorList>
            <person name="Sun S."/>
            <person name="Zhou Y."/>
            <person name="Chen J."/>
            <person name="Shi J."/>
            <person name="Zhao H."/>
            <person name="Zhao H."/>
            <person name="Song W."/>
            <person name="Zhang M."/>
            <person name="Cui Y."/>
            <person name="Dong X."/>
            <person name="Liu H."/>
            <person name="Ma X."/>
            <person name="Jiao Y."/>
            <person name="Wang B."/>
            <person name="Wei X."/>
            <person name="Stein J.C."/>
            <person name="Glaubitz J.C."/>
            <person name="Lu F."/>
            <person name="Yu G."/>
            <person name="Liang C."/>
            <person name="Fengler K."/>
            <person name="Li B."/>
            <person name="Rafalski A."/>
            <person name="Schnable P.S."/>
            <person name="Ware D.H."/>
            <person name="Buckler E.S."/>
            <person name="Lai J."/>
        </authorList>
    </citation>
    <scope>NUCLEOTIDE SEQUENCE [LARGE SCALE GENOMIC DNA]</scope>
    <source>
        <tissue evidence="1">Seedling</tissue>
    </source>
</reference>
<sequence length="31" mass="3455">MRLQSTVAREVAVAPLAHRTVRCFIGQSDEL</sequence>
<organism evidence="1">
    <name type="scientific">Zea mays</name>
    <name type="common">Maize</name>
    <dbReference type="NCBI Taxonomy" id="4577"/>
    <lineage>
        <taxon>Eukaryota</taxon>
        <taxon>Viridiplantae</taxon>
        <taxon>Streptophyta</taxon>
        <taxon>Embryophyta</taxon>
        <taxon>Tracheophyta</taxon>
        <taxon>Spermatophyta</taxon>
        <taxon>Magnoliopsida</taxon>
        <taxon>Liliopsida</taxon>
        <taxon>Poales</taxon>
        <taxon>Poaceae</taxon>
        <taxon>PACMAD clade</taxon>
        <taxon>Panicoideae</taxon>
        <taxon>Andropogonodae</taxon>
        <taxon>Andropogoneae</taxon>
        <taxon>Tripsacinae</taxon>
        <taxon>Zea</taxon>
    </lineage>
</organism>
<accession>A0A3L6DGV3</accession>
<gene>
    <name evidence="1" type="ORF">Zm00014a_037671</name>
</gene>
<proteinExistence type="predicted"/>